<name>A0A6H0A5I1_9ENTR</name>
<dbReference type="AlphaFoldDB" id="A0A6H0A5I1"/>
<evidence type="ECO:0000313" key="1">
    <source>
        <dbReference type="EMBL" id="QIS34350.1"/>
    </source>
</evidence>
<keyword evidence="1" id="KW-0614">Plasmid</keyword>
<accession>A0A6H0A5I1</accession>
<reference evidence="1" key="1">
    <citation type="submission" date="2019-12" db="EMBL/GenBank/DDBJ databases">
        <title>Compelete sequence of Tn6502.</title>
        <authorList>
            <person name="Zhou D."/>
        </authorList>
    </citation>
    <scope>NUCLEOTIDE SEQUENCE</scope>
    <source>
        <strain evidence="1">G426</strain>
        <plasmid evidence="1">pG426-FII</plasmid>
    </source>
</reference>
<proteinExistence type="predicted"/>
<organism evidence="1">
    <name type="scientific">Leclercia adecarboxylata</name>
    <dbReference type="NCBI Taxonomy" id="83655"/>
    <lineage>
        <taxon>Bacteria</taxon>
        <taxon>Pseudomonadati</taxon>
        <taxon>Pseudomonadota</taxon>
        <taxon>Gammaproteobacteria</taxon>
        <taxon>Enterobacterales</taxon>
        <taxon>Enterobacteriaceae</taxon>
        <taxon>Leclercia</taxon>
    </lineage>
</organism>
<sequence length="48" mass="5163">MCNIPENLLIGFHCPGLPVHPGKLILLAIAPCRSANNFTSGRFGVFLL</sequence>
<protein>
    <submittedName>
        <fullName evidence="1">Uncharacterized protein</fullName>
    </submittedName>
</protein>
<dbReference type="EMBL" id="MN842294">
    <property type="protein sequence ID" value="QIS34350.1"/>
    <property type="molecule type" value="Genomic_DNA"/>
</dbReference>
<geneLocation type="plasmid" evidence="1">
    <name>pG426-FII</name>
</geneLocation>